<dbReference type="OrthoDB" id="10253982at2759"/>
<dbReference type="Proteomes" id="UP000681722">
    <property type="component" value="Unassembled WGS sequence"/>
</dbReference>
<reference evidence="2" key="1">
    <citation type="submission" date="2021-02" db="EMBL/GenBank/DDBJ databases">
        <authorList>
            <person name="Nowell W R."/>
        </authorList>
    </citation>
    <scope>NUCLEOTIDE SEQUENCE</scope>
</reference>
<dbReference type="SUPFAM" id="SSF56219">
    <property type="entry name" value="DNase I-like"/>
    <property type="match status" value="1"/>
</dbReference>
<dbReference type="Gene3D" id="3.60.10.10">
    <property type="entry name" value="Endonuclease/exonuclease/phosphatase"/>
    <property type="match status" value="1"/>
</dbReference>
<dbReference type="InterPro" id="IPR036691">
    <property type="entry name" value="Endo/exonu/phosph_ase_sf"/>
</dbReference>
<evidence type="ECO:0000259" key="1">
    <source>
        <dbReference type="Pfam" id="PF03372"/>
    </source>
</evidence>
<dbReference type="AlphaFoldDB" id="A0A813QR17"/>
<dbReference type="InterPro" id="IPR050410">
    <property type="entry name" value="CCR4/nocturin_mRNA_transcr"/>
</dbReference>
<organism evidence="2 4">
    <name type="scientific">Didymodactylos carnosus</name>
    <dbReference type="NCBI Taxonomy" id="1234261"/>
    <lineage>
        <taxon>Eukaryota</taxon>
        <taxon>Metazoa</taxon>
        <taxon>Spiralia</taxon>
        <taxon>Gnathifera</taxon>
        <taxon>Rotifera</taxon>
        <taxon>Eurotatoria</taxon>
        <taxon>Bdelloidea</taxon>
        <taxon>Philodinida</taxon>
        <taxon>Philodinidae</taxon>
        <taxon>Didymodactylos</taxon>
    </lineage>
</organism>
<dbReference type="PANTHER" id="PTHR12121">
    <property type="entry name" value="CARBON CATABOLITE REPRESSOR PROTEIN 4"/>
    <property type="match status" value="1"/>
</dbReference>
<dbReference type="InterPro" id="IPR005135">
    <property type="entry name" value="Endo/exonuclease/phosphatase"/>
</dbReference>
<dbReference type="Pfam" id="PF03372">
    <property type="entry name" value="Exo_endo_phos"/>
    <property type="match status" value="1"/>
</dbReference>
<dbReference type="EMBL" id="CAJNOQ010000193">
    <property type="protein sequence ID" value="CAF0770403.1"/>
    <property type="molecule type" value="Genomic_DNA"/>
</dbReference>
<proteinExistence type="predicted"/>
<feature type="domain" description="Endonuclease/exonuclease/phosphatase" evidence="1">
    <location>
        <begin position="172"/>
        <end position="507"/>
    </location>
</feature>
<protein>
    <recommendedName>
        <fullName evidence="1">Endonuclease/exonuclease/phosphatase domain-containing protein</fullName>
    </recommendedName>
</protein>
<evidence type="ECO:0000313" key="3">
    <source>
        <dbReference type="EMBL" id="CAF3552474.1"/>
    </source>
</evidence>
<evidence type="ECO:0000313" key="4">
    <source>
        <dbReference type="Proteomes" id="UP000663829"/>
    </source>
</evidence>
<accession>A0A813QR17</accession>
<comment type="caution">
    <text evidence="2">The sequence shown here is derived from an EMBL/GenBank/DDBJ whole genome shotgun (WGS) entry which is preliminary data.</text>
</comment>
<gene>
    <name evidence="2" type="ORF">GPM918_LOCUS1893</name>
    <name evidence="3" type="ORF">SRO942_LOCUS1893</name>
</gene>
<keyword evidence="4" id="KW-1185">Reference proteome</keyword>
<evidence type="ECO:0000313" key="2">
    <source>
        <dbReference type="EMBL" id="CAF0770403.1"/>
    </source>
</evidence>
<name>A0A813QR17_9BILA</name>
<dbReference type="Proteomes" id="UP000663829">
    <property type="component" value="Unassembled WGS sequence"/>
</dbReference>
<dbReference type="PANTHER" id="PTHR12121:SF34">
    <property type="entry name" value="PROTEIN ANGEL"/>
    <property type="match status" value="1"/>
</dbReference>
<sequence length="574" mass="67519">MCSTQNDPDKTLSSLVSHNEKEMDLSRVNIHQTTSFDPSSNQQQSQNFYSDKNNIQAFGSQTVRIPSQQQQHYLTNNSQSSNVFFSPYQRLTPSNRFFNDYRHHSWNNSNNFNSMRKPRHSFENWLTTDEWDYDNDYGQRVRFETQLPKRKWTQVQLEQKFSHRNHFTFKLISFNVLSQDLLEANGYLYADCISEYLDWNYRKHVIIKQIVDHHADIVCLQEAQEDHYEKYFRVKLKEHGYESLFIKRSGGKPDGCALFYKTDRLQLIDHKLVPFHCPTIELLDRDNVGLVALFRPKTSRSSSDDAFCVASTHLLFSPKRGDIKLAQLQYFLAEIDRILIKDDNINVEPTYYPIILCGDFNCQPYSPLYQFLLDGYIQYNQYKRSEISGQILSNCYSLNLPSNELLPSYYVRSDCRFPTKTKTIDIIEQKTTNIVLDDENQDEIIEKKDCIQFSEYLDANNVDNPSAVLIHNKKFHSVYEHFNRSNIPEVTAHINHESHNMDFIFYTTGSSGQKTAAISTNEQQKTTINDRLYLLGRYNLYYQNQLRNVHLPNWQFGSDHFLLLAKFALKLQHV</sequence>
<dbReference type="GO" id="GO:0000175">
    <property type="term" value="F:3'-5'-RNA exonuclease activity"/>
    <property type="evidence" value="ECO:0007669"/>
    <property type="project" value="TreeGrafter"/>
</dbReference>
<dbReference type="EMBL" id="CAJOBC010000193">
    <property type="protein sequence ID" value="CAF3552474.1"/>
    <property type="molecule type" value="Genomic_DNA"/>
</dbReference>